<name>A0AAJ0F7Q4_9PEZI</name>
<gene>
    <name evidence="2" type="ORF">QBC47DRAFT_378419</name>
</gene>
<evidence type="ECO:0000313" key="2">
    <source>
        <dbReference type="EMBL" id="KAK1757107.1"/>
    </source>
</evidence>
<dbReference type="AlphaFoldDB" id="A0AAJ0F7Q4"/>
<sequence length="846" mass="95606">MSSDSGSDFNPDADDWDELVTDNDWEEHDVFRPPTCPNPSCTMRNSGLYTAGDLSVCLDCRFIIPSATSLLGHITAFPYVTLQQELELRLLLVWPQREDEDEIHGTLVHCHVNDHLEYEAISYTWADEHGDASRDRTIFLNDLPLAVTSSCVSALKRVRLISAPRVIWIDAVCVNQDDMNERGHQVRLMPEIYSRAKRVLICLGDASEDDSTGIYFLSSLKPFAPIWRIYDRPNVVHSEQWWDLARNAVQKILAHRYFTRVWILQEIGLAKDAVVLYGEQEMPWKLLQQSVVVTDTKWHQISSSFSLPFLRPLAPKGLRLPMAFSFASATIRGPDQMLELLDDARKCHASDPRDKVFALFGLVQLASKFGFAANYTETIAEAYTRIAVLLAVRNGLLPILRRATTWERQQQALPCWVPDWSPSSDLDDPSVTSDSDAPVPVLASNGGYGLDVIGARICDLETFIYAGFKAKIETAGPTQYVCRSGRDLLKMYETIGLRPGSSLGCYTLRSLPDHQYTAQSFQTQLQNFSETPITKIDFLTRQFTKIDVPKRDLRPRQLIYECSVFREPEAGESRKFVGRCMLITAPYDIVDGVLSVVVTRTRKVEIPEKMTSLEMATCLERRFLEKVDEHMGRPGANDIDPSPRVSRPTTDDRPFWIQVWNHFLPASDRLHPGGDTIMNDEAVTELLSQTTTASPPPAQVEIMEMPSLYVAEQFNKLTQHGPSPRTCLKILRYAIRLKRPRTAVDHGRHGQLGGPDAWLNAWAERELSGLGEVLDTVVGANLVRLAQISPGQWQVDLRDGSQDSEENSEGDKGRSLFKDLFKHLRLLDEFLGDEELEYQRITFGMS</sequence>
<keyword evidence="3" id="KW-1185">Reference proteome</keyword>
<dbReference type="InterPro" id="IPR010730">
    <property type="entry name" value="HET"/>
</dbReference>
<proteinExistence type="predicted"/>
<dbReference type="PANTHER" id="PTHR24148:SF73">
    <property type="entry name" value="HET DOMAIN PROTEIN (AFU_ORTHOLOGUE AFUA_8G01020)"/>
    <property type="match status" value="1"/>
</dbReference>
<dbReference type="Pfam" id="PF06985">
    <property type="entry name" value="HET"/>
    <property type="match status" value="1"/>
</dbReference>
<dbReference type="InterPro" id="IPR052895">
    <property type="entry name" value="HetReg/Transcr_Mod"/>
</dbReference>
<protein>
    <submittedName>
        <fullName evidence="2">Heterokaryon incompatibility protein-domain-containing protein</fullName>
    </submittedName>
</protein>
<dbReference type="Proteomes" id="UP001239445">
    <property type="component" value="Unassembled WGS sequence"/>
</dbReference>
<organism evidence="2 3">
    <name type="scientific">Echria macrotheca</name>
    <dbReference type="NCBI Taxonomy" id="438768"/>
    <lineage>
        <taxon>Eukaryota</taxon>
        <taxon>Fungi</taxon>
        <taxon>Dikarya</taxon>
        <taxon>Ascomycota</taxon>
        <taxon>Pezizomycotina</taxon>
        <taxon>Sordariomycetes</taxon>
        <taxon>Sordariomycetidae</taxon>
        <taxon>Sordariales</taxon>
        <taxon>Schizotheciaceae</taxon>
        <taxon>Echria</taxon>
    </lineage>
</organism>
<reference evidence="2" key="1">
    <citation type="submission" date="2023-06" db="EMBL/GenBank/DDBJ databases">
        <title>Genome-scale phylogeny and comparative genomics of the fungal order Sordariales.</title>
        <authorList>
            <consortium name="Lawrence Berkeley National Laboratory"/>
            <person name="Hensen N."/>
            <person name="Bonometti L."/>
            <person name="Westerberg I."/>
            <person name="Brannstrom I.O."/>
            <person name="Guillou S."/>
            <person name="Cros-Aarteil S."/>
            <person name="Calhoun S."/>
            <person name="Haridas S."/>
            <person name="Kuo A."/>
            <person name="Mondo S."/>
            <person name="Pangilinan J."/>
            <person name="Riley R."/>
            <person name="Labutti K."/>
            <person name="Andreopoulos B."/>
            <person name="Lipzen A."/>
            <person name="Chen C."/>
            <person name="Yanf M."/>
            <person name="Daum C."/>
            <person name="Ng V."/>
            <person name="Clum A."/>
            <person name="Steindorff A."/>
            <person name="Ohm R."/>
            <person name="Martin F."/>
            <person name="Silar P."/>
            <person name="Natvig D."/>
            <person name="Lalanne C."/>
            <person name="Gautier V."/>
            <person name="Ament-Velasquez S.L."/>
            <person name="Kruys A."/>
            <person name="Hutchinson M.I."/>
            <person name="Powell A.J."/>
            <person name="Barry K."/>
            <person name="Miller A.N."/>
            <person name="Grigoriev I.V."/>
            <person name="Debuchy R."/>
            <person name="Gladieux P."/>
            <person name="Thoren M.H."/>
            <person name="Johannesson H."/>
        </authorList>
    </citation>
    <scope>NUCLEOTIDE SEQUENCE</scope>
    <source>
        <strain evidence="2">PSN4</strain>
    </source>
</reference>
<evidence type="ECO:0000259" key="1">
    <source>
        <dbReference type="Pfam" id="PF06985"/>
    </source>
</evidence>
<accession>A0AAJ0F7Q4</accession>
<feature type="domain" description="Heterokaryon incompatibility" evidence="1">
    <location>
        <begin position="118"/>
        <end position="266"/>
    </location>
</feature>
<dbReference type="PANTHER" id="PTHR24148">
    <property type="entry name" value="ANKYRIN REPEAT DOMAIN-CONTAINING PROTEIN 39 HOMOLOG-RELATED"/>
    <property type="match status" value="1"/>
</dbReference>
<comment type="caution">
    <text evidence="2">The sequence shown here is derived from an EMBL/GenBank/DDBJ whole genome shotgun (WGS) entry which is preliminary data.</text>
</comment>
<dbReference type="EMBL" id="MU839831">
    <property type="protein sequence ID" value="KAK1757107.1"/>
    <property type="molecule type" value="Genomic_DNA"/>
</dbReference>
<evidence type="ECO:0000313" key="3">
    <source>
        <dbReference type="Proteomes" id="UP001239445"/>
    </source>
</evidence>